<feature type="region of interest" description="Disordered" evidence="1">
    <location>
        <begin position="1"/>
        <end position="52"/>
    </location>
</feature>
<name>B7GR89_BIFLS</name>
<evidence type="ECO:0000313" key="3">
    <source>
        <dbReference type="Proteomes" id="UP000001360"/>
    </source>
</evidence>
<dbReference type="EMBL" id="CP001095">
    <property type="protein sequence ID" value="ACJ52319.1"/>
    <property type="molecule type" value="Genomic_DNA"/>
</dbReference>
<sequence>MRPPGNQRLAGRPPGTKPNQYSNKCSIKAGADAPHRPTRGSTGAGTPYGVKAERRARRQTALRLIAPVEYASAEALCEGDAYRIACELDVTLQVVRDYQDMLHDTIRM</sequence>
<protein>
    <submittedName>
        <fullName evidence="2">Uncharacterized protein</fullName>
    </submittedName>
</protein>
<evidence type="ECO:0000256" key="1">
    <source>
        <dbReference type="SAM" id="MobiDB-lite"/>
    </source>
</evidence>
<dbReference type="AlphaFoldDB" id="B7GR89"/>
<dbReference type="Proteomes" id="UP000001360">
    <property type="component" value="Chromosome"/>
</dbReference>
<gene>
    <name evidence="2" type="ordered locus">Blon_1231</name>
</gene>
<dbReference type="KEGG" id="bln:Blon_1231"/>
<accession>B7GR89</accession>
<proteinExistence type="predicted"/>
<reference evidence="2 3" key="1">
    <citation type="journal article" date="2008" name="Proc. Natl. Acad. Sci. U.S.A.">
        <title>The genome sequence of Bifidobacterium longum subsp. infantis reveals adaptations for milk utilization within the infant microbiome.</title>
        <authorList>
            <person name="Sela D.A."/>
            <person name="Chapman J."/>
            <person name="Adeuya A."/>
            <person name="Kim J.H."/>
            <person name="Chen F."/>
            <person name="Whitehead T.R."/>
            <person name="Lapidus A."/>
            <person name="Rokhsar D.S."/>
            <person name="Lebrilla C.B."/>
            <person name="German J.B."/>
            <person name="Price N.P."/>
            <person name="Richardson P.M."/>
            <person name="Mills D.A."/>
        </authorList>
    </citation>
    <scope>NUCLEOTIDE SEQUENCE [LARGE SCALE GENOMIC DNA]</scope>
    <source>
        <strain evidence="3">ATCC 15697 / DSM 20088 / JCM 1222 / NCTC 11817 / S12 [JGI]</strain>
    </source>
</reference>
<organism evidence="2 3">
    <name type="scientific">Bifidobacterium longum subsp. infantis (strain ATCC 15697 / DSM 20088 / JCM 1222 / NCTC 11817 / S12)</name>
    <dbReference type="NCBI Taxonomy" id="391904"/>
    <lineage>
        <taxon>Bacteria</taxon>
        <taxon>Bacillati</taxon>
        <taxon>Actinomycetota</taxon>
        <taxon>Actinomycetes</taxon>
        <taxon>Bifidobacteriales</taxon>
        <taxon>Bifidobacteriaceae</taxon>
        <taxon>Bifidobacterium</taxon>
    </lineage>
</organism>
<evidence type="ECO:0000313" key="2">
    <source>
        <dbReference type="EMBL" id="ACJ52319.1"/>
    </source>
</evidence>